<accession>A0ACC2I6J0</accession>
<comment type="caution">
    <text evidence="1">The sequence shown here is derived from an EMBL/GenBank/DDBJ whole genome shotgun (WGS) entry which is preliminary data.</text>
</comment>
<dbReference type="Proteomes" id="UP001153331">
    <property type="component" value="Unassembled WGS sequence"/>
</dbReference>
<protein>
    <submittedName>
        <fullName evidence="1">Uncharacterized protein</fullName>
    </submittedName>
</protein>
<keyword evidence="2" id="KW-1185">Reference proteome</keyword>
<name>A0ACC2I6J0_9PLEO</name>
<organism evidence="1 2">
    <name type="scientific">Boeremia exigua</name>
    <dbReference type="NCBI Taxonomy" id="749465"/>
    <lineage>
        <taxon>Eukaryota</taxon>
        <taxon>Fungi</taxon>
        <taxon>Dikarya</taxon>
        <taxon>Ascomycota</taxon>
        <taxon>Pezizomycotina</taxon>
        <taxon>Dothideomycetes</taxon>
        <taxon>Pleosporomycetidae</taxon>
        <taxon>Pleosporales</taxon>
        <taxon>Pleosporineae</taxon>
        <taxon>Didymellaceae</taxon>
        <taxon>Boeremia</taxon>
    </lineage>
</organism>
<reference evidence="1" key="1">
    <citation type="submission" date="2022-11" db="EMBL/GenBank/DDBJ databases">
        <title>Genome Sequence of Boeremia exigua.</title>
        <authorList>
            <person name="Buettner E."/>
        </authorList>
    </citation>
    <scope>NUCLEOTIDE SEQUENCE</scope>
    <source>
        <strain evidence="1">CU02</strain>
    </source>
</reference>
<evidence type="ECO:0000313" key="1">
    <source>
        <dbReference type="EMBL" id="KAJ8110792.1"/>
    </source>
</evidence>
<proteinExistence type="predicted"/>
<sequence>MAPNKIIIDTDPGVDDVIAMLLAFSAKPEELDILMLSLTFGNVDVQSCLRNVVTLFHYIGKERAWRESQGKPKGFETLDVRKPIVAVGATEPLAEHMMVADFFHGVDGLGGIHNSHPHMSPAETWKSLFQPTPENLSQEDAAELQAVKDEHSLFEPSLKPAHEQMLELLRDNGPDTITIVAVGPLTNLALAAAKDPETFLKVKEVVVMGGAIDAPGNPRPLALLYSTGVMNIPVPNFGLVKQPDILFYRRLSKTNQMTPGAEFNTYADSVASARVFALTNRNPRTTMPPTLGGNGQLPPYPENLSRPLKLKLFPLDTTEKHMLPQSLYIKHTTAESLINSPLADWSTLFLLTTFKKLLSLNPNQDASKLGLQLHDPLCIWYALSSSHPGWQFKTEDVRVETAGQWTRGCCIVDRRGRPITERTTELDQEVVGDAGWWGDSRRGNKISVAIHAPYHLPLAQLLVDYRGSAIQHVISAYSRTVSPHSQIAKLARRAQDHARAQRIGTGGRHETVQVLPTGSAPQTLEPAWCSRWTTDRSSSMSAARTIMPRPSFPPTPQPSTDITGKNSANAPQLEGGFTLPPAALNGRGSVASSSGPSEAASDSSYRPPSPASPVAISKPSQSRKRSSTASQQGVITKDDYSLPPPPTRSRKIIQMKPKDAQEPSKAQLEKADAKAPAEKGGAGKKKQAGNTTAAGRKIARKTAHSLIERRRRSKMNEEFGVLKDMIPACRDQEMHKLAILQASIEYMRYLEQCVADLKSANQARHDSPSSAASDLAPPPLRRDLDEDDEDDVEEDENEEMRDVVSPTHVVNAVPKSIYQFAAASPAMHPSDRGSVYSHSTTTSPAMHPQDRNPYSAHPSPALQPSDPHRYSLASVASPSLTASPAFSAQASHTPSAAMFSNPFRTGPPSTGPIPAPGSAHGTVPFSLTSPALGPQADREDQIATEALMMLNSADRRSWTGKSARGMSVRDLLSG</sequence>
<dbReference type="EMBL" id="JAPHNI010000465">
    <property type="protein sequence ID" value="KAJ8110792.1"/>
    <property type="molecule type" value="Genomic_DNA"/>
</dbReference>
<gene>
    <name evidence="1" type="ORF">OPT61_g6450</name>
</gene>
<evidence type="ECO:0000313" key="2">
    <source>
        <dbReference type="Proteomes" id="UP001153331"/>
    </source>
</evidence>